<reference evidence="1" key="1">
    <citation type="journal article" date="2015" name="Nature">
        <title>Complex archaea that bridge the gap between prokaryotes and eukaryotes.</title>
        <authorList>
            <person name="Spang A."/>
            <person name="Saw J.H."/>
            <person name="Jorgensen S.L."/>
            <person name="Zaremba-Niedzwiedzka K."/>
            <person name="Martijn J."/>
            <person name="Lind A.E."/>
            <person name="van Eijk R."/>
            <person name="Schleper C."/>
            <person name="Guy L."/>
            <person name="Ettema T.J."/>
        </authorList>
    </citation>
    <scope>NUCLEOTIDE SEQUENCE</scope>
</reference>
<evidence type="ECO:0000313" key="1">
    <source>
        <dbReference type="EMBL" id="KKL05164.1"/>
    </source>
</evidence>
<dbReference type="EMBL" id="LAZR01044229">
    <property type="protein sequence ID" value="KKL05164.1"/>
    <property type="molecule type" value="Genomic_DNA"/>
</dbReference>
<sequence length="199" mass="20314">SIAAIKAETVLIVADTGELQVDWLDGGRLDLIQDIIAADTTTDIPATIATLQSDSDKLTGADGATLATAQGLYAPLKPTTVGRTLDVTAAGEAGIDLDNAVGTLDASEIGVDAIGSSELADSAAQEIWNVICEDQGGGYTCREAISVMFGGTAGTAVYTAGTRTYVISDPSGTETRITLIYGTDLDGDRTSSIPVPMTP</sequence>
<dbReference type="AlphaFoldDB" id="A0A0F9A6I4"/>
<accession>A0A0F9A6I4</accession>
<gene>
    <name evidence="1" type="ORF">LCGC14_2608780</name>
</gene>
<proteinExistence type="predicted"/>
<comment type="caution">
    <text evidence="1">The sequence shown here is derived from an EMBL/GenBank/DDBJ whole genome shotgun (WGS) entry which is preliminary data.</text>
</comment>
<name>A0A0F9A6I4_9ZZZZ</name>
<organism evidence="1">
    <name type="scientific">marine sediment metagenome</name>
    <dbReference type="NCBI Taxonomy" id="412755"/>
    <lineage>
        <taxon>unclassified sequences</taxon>
        <taxon>metagenomes</taxon>
        <taxon>ecological metagenomes</taxon>
    </lineage>
</organism>
<feature type="non-terminal residue" evidence="1">
    <location>
        <position position="1"/>
    </location>
</feature>
<protein>
    <submittedName>
        <fullName evidence="1">Uncharacterized protein</fullName>
    </submittedName>
</protein>